<protein>
    <submittedName>
        <fullName evidence="6">NitT/TauT family transport system ATP-binding protein</fullName>
    </submittedName>
</protein>
<dbReference type="PROSITE" id="PS50893">
    <property type="entry name" value="ABC_TRANSPORTER_2"/>
    <property type="match status" value="1"/>
</dbReference>
<dbReference type="InterPro" id="IPR003593">
    <property type="entry name" value="AAA+_ATPase"/>
</dbReference>
<dbReference type="EMBL" id="FNMZ01000001">
    <property type="protein sequence ID" value="SDW13287.1"/>
    <property type="molecule type" value="Genomic_DNA"/>
</dbReference>
<dbReference type="Gene3D" id="3.40.50.300">
    <property type="entry name" value="P-loop containing nucleotide triphosphate hydrolases"/>
    <property type="match status" value="1"/>
</dbReference>
<dbReference type="AlphaFoldDB" id="A0A1H2R1M0"/>
<dbReference type="InterPro" id="IPR017871">
    <property type="entry name" value="ABC_transporter-like_CS"/>
</dbReference>
<proteinExistence type="inferred from homology"/>
<evidence type="ECO:0000256" key="2">
    <source>
        <dbReference type="ARBA" id="ARBA00022448"/>
    </source>
</evidence>
<dbReference type="Proteomes" id="UP000199118">
    <property type="component" value="Unassembled WGS sequence"/>
</dbReference>
<feature type="domain" description="ABC transporter" evidence="5">
    <location>
        <begin position="26"/>
        <end position="262"/>
    </location>
</feature>
<dbReference type="InterPro" id="IPR050166">
    <property type="entry name" value="ABC_transporter_ATP-bind"/>
</dbReference>
<evidence type="ECO:0000313" key="7">
    <source>
        <dbReference type="Proteomes" id="UP000199118"/>
    </source>
</evidence>
<dbReference type="GO" id="GO:0005524">
    <property type="term" value="F:ATP binding"/>
    <property type="evidence" value="ECO:0007669"/>
    <property type="project" value="UniProtKB-KW"/>
</dbReference>
<keyword evidence="4 6" id="KW-0067">ATP-binding</keyword>
<sequence>MSDPEFHPADFMKPADFMGPADFIKVDGVDMTFSRGEEEVHALRGLDLSIPKGRFVAVVGPSGCGKSTLMRLLTGLAKPSAGTVTLEGAALRGPAKGVGMAFQNASLLPWRSTLSNVMLPFEIVAPHKRRLRANRAEYEARARALLKTVGLEAFADNQPWELSGGMQQRANVARAIVHEPRLMMLDEPFGALDAFTREELWSVMQALWMERGFTAVLITHDLREAVYLADEVLVMSARPGRIVHRQEIDLPRPRTLEMTYEPPFQAHVHSLRDHIQTVREAH</sequence>
<dbReference type="STRING" id="356660.SAMN05444336_101208"/>
<evidence type="ECO:0000256" key="3">
    <source>
        <dbReference type="ARBA" id="ARBA00022741"/>
    </source>
</evidence>
<gene>
    <name evidence="6" type="ORF">SAMN05444336_101208</name>
</gene>
<dbReference type="GO" id="GO:0016887">
    <property type="term" value="F:ATP hydrolysis activity"/>
    <property type="evidence" value="ECO:0007669"/>
    <property type="project" value="InterPro"/>
</dbReference>
<comment type="similarity">
    <text evidence="1">Belongs to the ABC transporter superfamily.</text>
</comment>
<evidence type="ECO:0000256" key="1">
    <source>
        <dbReference type="ARBA" id="ARBA00005417"/>
    </source>
</evidence>
<dbReference type="Pfam" id="PF00005">
    <property type="entry name" value="ABC_tran"/>
    <property type="match status" value="1"/>
</dbReference>
<evidence type="ECO:0000259" key="5">
    <source>
        <dbReference type="PROSITE" id="PS50893"/>
    </source>
</evidence>
<accession>A0A1H2R1M0</accession>
<reference evidence="6 7" key="1">
    <citation type="submission" date="2016-10" db="EMBL/GenBank/DDBJ databases">
        <authorList>
            <person name="de Groot N.N."/>
        </authorList>
    </citation>
    <scope>NUCLEOTIDE SEQUENCE [LARGE SCALE GENOMIC DNA]</scope>
    <source>
        <strain evidence="6 7">DSM 17890</strain>
    </source>
</reference>
<name>A0A1H2R1M0_9RHOB</name>
<organism evidence="6 7">
    <name type="scientific">Albimonas donghaensis</name>
    <dbReference type="NCBI Taxonomy" id="356660"/>
    <lineage>
        <taxon>Bacteria</taxon>
        <taxon>Pseudomonadati</taxon>
        <taxon>Pseudomonadota</taxon>
        <taxon>Alphaproteobacteria</taxon>
        <taxon>Rhodobacterales</taxon>
        <taxon>Paracoccaceae</taxon>
        <taxon>Albimonas</taxon>
    </lineage>
</organism>
<dbReference type="PROSITE" id="PS00211">
    <property type="entry name" value="ABC_TRANSPORTER_1"/>
    <property type="match status" value="1"/>
</dbReference>
<keyword evidence="3" id="KW-0547">Nucleotide-binding</keyword>
<keyword evidence="7" id="KW-1185">Reference proteome</keyword>
<dbReference type="PANTHER" id="PTHR42788:SF13">
    <property type="entry name" value="ALIPHATIC SULFONATES IMPORT ATP-BINDING PROTEIN SSUB"/>
    <property type="match status" value="1"/>
</dbReference>
<evidence type="ECO:0000313" key="6">
    <source>
        <dbReference type="EMBL" id="SDW13287.1"/>
    </source>
</evidence>
<dbReference type="PANTHER" id="PTHR42788">
    <property type="entry name" value="TAURINE IMPORT ATP-BINDING PROTEIN-RELATED"/>
    <property type="match status" value="1"/>
</dbReference>
<keyword evidence="2" id="KW-0813">Transport</keyword>
<dbReference type="SMART" id="SM00382">
    <property type="entry name" value="AAA"/>
    <property type="match status" value="1"/>
</dbReference>
<dbReference type="SUPFAM" id="SSF52540">
    <property type="entry name" value="P-loop containing nucleoside triphosphate hydrolases"/>
    <property type="match status" value="1"/>
</dbReference>
<dbReference type="InterPro" id="IPR027417">
    <property type="entry name" value="P-loop_NTPase"/>
</dbReference>
<dbReference type="RefSeq" id="WP_245710325.1">
    <property type="nucleotide sequence ID" value="NZ_FNMZ01000001.1"/>
</dbReference>
<dbReference type="CDD" id="cd03293">
    <property type="entry name" value="ABC_NrtD_SsuB_transporters"/>
    <property type="match status" value="1"/>
</dbReference>
<dbReference type="InterPro" id="IPR003439">
    <property type="entry name" value="ABC_transporter-like_ATP-bd"/>
</dbReference>
<evidence type="ECO:0000256" key="4">
    <source>
        <dbReference type="ARBA" id="ARBA00022840"/>
    </source>
</evidence>